<name>X1MNV3_9ZZZZ</name>
<gene>
    <name evidence="1" type="ORF">S06H3_16378</name>
</gene>
<evidence type="ECO:0000313" key="1">
    <source>
        <dbReference type="EMBL" id="GAI16370.1"/>
    </source>
</evidence>
<protein>
    <submittedName>
        <fullName evidence="1">Uncharacterized protein</fullName>
    </submittedName>
</protein>
<comment type="caution">
    <text evidence="1">The sequence shown here is derived from an EMBL/GenBank/DDBJ whole genome shotgun (WGS) entry which is preliminary data.</text>
</comment>
<organism evidence="1">
    <name type="scientific">marine sediment metagenome</name>
    <dbReference type="NCBI Taxonomy" id="412755"/>
    <lineage>
        <taxon>unclassified sequences</taxon>
        <taxon>metagenomes</taxon>
        <taxon>ecological metagenomes</taxon>
    </lineage>
</organism>
<dbReference type="AlphaFoldDB" id="X1MNV3"/>
<reference evidence="1" key="1">
    <citation type="journal article" date="2014" name="Front. Microbiol.">
        <title>High frequency of phylogenetically diverse reductive dehalogenase-homologous genes in deep subseafloor sedimentary metagenomes.</title>
        <authorList>
            <person name="Kawai M."/>
            <person name="Futagami T."/>
            <person name="Toyoda A."/>
            <person name="Takaki Y."/>
            <person name="Nishi S."/>
            <person name="Hori S."/>
            <person name="Arai W."/>
            <person name="Tsubouchi T."/>
            <person name="Morono Y."/>
            <person name="Uchiyama I."/>
            <person name="Ito T."/>
            <person name="Fujiyama A."/>
            <person name="Inagaki F."/>
            <person name="Takami H."/>
        </authorList>
    </citation>
    <scope>NUCLEOTIDE SEQUENCE</scope>
    <source>
        <strain evidence="1">Expedition CK06-06</strain>
    </source>
</reference>
<proteinExistence type="predicted"/>
<accession>X1MNV3</accession>
<sequence length="80" mass="9388">MKKKKQILSKTWKGEFYPFDKDTPKELIIYSGKQKFQFKINDIEITKEGDLQIYFGKDGELTISKEKLFANPRSQKTHGS</sequence>
<dbReference type="EMBL" id="BARV01008099">
    <property type="protein sequence ID" value="GAI16370.1"/>
    <property type="molecule type" value="Genomic_DNA"/>
</dbReference>